<comment type="caution">
    <text evidence="1">The sequence shown here is derived from an EMBL/GenBank/DDBJ whole genome shotgun (WGS) entry which is preliminary data.</text>
</comment>
<dbReference type="Proteomes" id="UP000320762">
    <property type="component" value="Unassembled WGS sequence"/>
</dbReference>
<dbReference type="AlphaFoldDB" id="A0A550C274"/>
<proteinExistence type="predicted"/>
<dbReference type="InterPro" id="IPR032675">
    <property type="entry name" value="LRR_dom_sf"/>
</dbReference>
<gene>
    <name evidence="1" type="ORF">BD626DRAFT_177372</name>
</gene>
<dbReference type="EMBL" id="VDMD01000032">
    <property type="protein sequence ID" value="TRM58905.1"/>
    <property type="molecule type" value="Genomic_DNA"/>
</dbReference>
<reference evidence="1 2" key="1">
    <citation type="journal article" date="2019" name="New Phytol.">
        <title>Comparative genomics reveals unique wood-decay strategies and fruiting body development in the Schizophyllaceae.</title>
        <authorList>
            <person name="Almasi E."/>
            <person name="Sahu N."/>
            <person name="Krizsan K."/>
            <person name="Balint B."/>
            <person name="Kovacs G.M."/>
            <person name="Kiss B."/>
            <person name="Cseklye J."/>
            <person name="Drula E."/>
            <person name="Henrissat B."/>
            <person name="Nagy I."/>
            <person name="Chovatia M."/>
            <person name="Adam C."/>
            <person name="LaButti K."/>
            <person name="Lipzen A."/>
            <person name="Riley R."/>
            <person name="Grigoriev I.V."/>
            <person name="Nagy L.G."/>
        </authorList>
    </citation>
    <scope>NUCLEOTIDE SEQUENCE [LARGE SCALE GENOMIC DNA]</scope>
    <source>
        <strain evidence="1 2">NL-1724</strain>
    </source>
</reference>
<dbReference type="STRING" id="97359.A0A550C274"/>
<keyword evidence="2" id="KW-1185">Reference proteome</keyword>
<dbReference type="SUPFAM" id="SSF52047">
    <property type="entry name" value="RNI-like"/>
    <property type="match status" value="1"/>
</dbReference>
<sequence length="518" mass="58599">MHSSLRVPEIRHAICAELDSRDGLSKLSRVSRDWCDVANIYLWENLDSILPLICLLPSDSWETAASSSPLRRVFSLTRPLTPLDWAPVLRRSSLVKALREPTSGTYPKIEAEALRAICRYPPPFTLLPRLRDLCFHTHDDQQYARANFYIQHISPALRTLQIHGTWPTDVSVMSVAESCPSLDTFDCDCTSLEASTTGMIFDLAQAVLKWRALTDVSLCLGPQALNTVLCAVARLPVLRSMTVRCYEHPQRCPILSQNSFPSLQHLVFRGCWLSVVDAILASWTVRPVETISITISFGTLVSLEQLTHTLRGIQEHCEPNSLLELLLHFELQYLDIWRLRLEHIAPLSHFSNLMHVVVCGPGNFDIDEDACVQFARWWPRLERLTIGPNIERRAARRLCPLGALHTFAIRCPNLKTLALPLTAHEVPDIDSSLARSSARQSSLTYLKVGDAPIENPAAVAHFLAALFPNLERAEYEELVDDEEEEEVNLVNHQQETKQRMQAWDLVKKTLTSLQNKEK</sequence>
<accession>A0A550C274</accession>
<organism evidence="1 2">
    <name type="scientific">Schizophyllum amplum</name>
    <dbReference type="NCBI Taxonomy" id="97359"/>
    <lineage>
        <taxon>Eukaryota</taxon>
        <taxon>Fungi</taxon>
        <taxon>Dikarya</taxon>
        <taxon>Basidiomycota</taxon>
        <taxon>Agaricomycotina</taxon>
        <taxon>Agaricomycetes</taxon>
        <taxon>Agaricomycetidae</taxon>
        <taxon>Agaricales</taxon>
        <taxon>Schizophyllaceae</taxon>
        <taxon>Schizophyllum</taxon>
    </lineage>
</organism>
<dbReference type="OrthoDB" id="3067012at2759"/>
<name>A0A550C274_9AGAR</name>
<evidence type="ECO:0000313" key="1">
    <source>
        <dbReference type="EMBL" id="TRM58905.1"/>
    </source>
</evidence>
<dbReference type="Gene3D" id="3.80.10.10">
    <property type="entry name" value="Ribonuclease Inhibitor"/>
    <property type="match status" value="1"/>
</dbReference>
<evidence type="ECO:0000313" key="2">
    <source>
        <dbReference type="Proteomes" id="UP000320762"/>
    </source>
</evidence>
<protein>
    <recommendedName>
        <fullName evidence="3">F-box domain-containing protein</fullName>
    </recommendedName>
</protein>
<evidence type="ECO:0008006" key="3">
    <source>
        <dbReference type="Google" id="ProtNLM"/>
    </source>
</evidence>